<sequence length="89" mass="10191">MSWGGKRQRIPERESTCTCGGEARSESTEGIFIPLWSRRLILEERALRRAPLPHHPIPESPNWKFIRQNGSVARDLGQLTLKKEKTLPS</sequence>
<keyword evidence="3" id="KW-1185">Reference proteome</keyword>
<evidence type="ECO:0000313" key="3">
    <source>
        <dbReference type="Proteomes" id="UP001054837"/>
    </source>
</evidence>
<reference evidence="2 3" key="1">
    <citation type="submission" date="2021-06" db="EMBL/GenBank/DDBJ databases">
        <title>Caerostris darwini draft genome.</title>
        <authorList>
            <person name="Kono N."/>
            <person name="Arakawa K."/>
        </authorList>
    </citation>
    <scope>NUCLEOTIDE SEQUENCE [LARGE SCALE GENOMIC DNA]</scope>
</reference>
<feature type="region of interest" description="Disordered" evidence="1">
    <location>
        <begin position="1"/>
        <end position="23"/>
    </location>
</feature>
<protein>
    <submittedName>
        <fullName evidence="2">Uncharacterized protein</fullName>
    </submittedName>
</protein>
<organism evidence="2 3">
    <name type="scientific">Caerostris darwini</name>
    <dbReference type="NCBI Taxonomy" id="1538125"/>
    <lineage>
        <taxon>Eukaryota</taxon>
        <taxon>Metazoa</taxon>
        <taxon>Ecdysozoa</taxon>
        <taxon>Arthropoda</taxon>
        <taxon>Chelicerata</taxon>
        <taxon>Arachnida</taxon>
        <taxon>Araneae</taxon>
        <taxon>Araneomorphae</taxon>
        <taxon>Entelegynae</taxon>
        <taxon>Araneoidea</taxon>
        <taxon>Araneidae</taxon>
        <taxon>Caerostris</taxon>
    </lineage>
</organism>
<accession>A0AAV4PYA2</accession>
<comment type="caution">
    <text evidence="2">The sequence shown here is derived from an EMBL/GenBank/DDBJ whole genome shotgun (WGS) entry which is preliminary data.</text>
</comment>
<evidence type="ECO:0000313" key="2">
    <source>
        <dbReference type="EMBL" id="GIY01876.1"/>
    </source>
</evidence>
<dbReference type="AlphaFoldDB" id="A0AAV4PYA2"/>
<evidence type="ECO:0000256" key="1">
    <source>
        <dbReference type="SAM" id="MobiDB-lite"/>
    </source>
</evidence>
<dbReference type="EMBL" id="BPLQ01003617">
    <property type="protein sequence ID" value="GIY01876.1"/>
    <property type="molecule type" value="Genomic_DNA"/>
</dbReference>
<name>A0AAV4PYA2_9ARAC</name>
<proteinExistence type="predicted"/>
<dbReference type="Proteomes" id="UP001054837">
    <property type="component" value="Unassembled WGS sequence"/>
</dbReference>
<gene>
    <name evidence="2" type="ORF">CDAR_488381</name>
</gene>